<dbReference type="Gene3D" id="2.10.25.10">
    <property type="entry name" value="Laminin"/>
    <property type="match status" value="1"/>
</dbReference>
<dbReference type="Pfam" id="PF00053">
    <property type="entry name" value="EGF_laminin"/>
    <property type="match status" value="1"/>
</dbReference>
<dbReference type="FunFam" id="2.10.25.10:FF:000090">
    <property type="entry name" value="laminin subunit alpha"/>
    <property type="match status" value="1"/>
</dbReference>
<evidence type="ECO:0000256" key="6">
    <source>
        <dbReference type="ARBA" id="ARBA00023180"/>
    </source>
</evidence>
<keyword evidence="10" id="KW-1185">Reference proteome</keyword>
<comment type="caution">
    <text evidence="8">Lacks conserved residue(s) required for the propagation of feature annotation.</text>
</comment>
<dbReference type="SMART" id="SM00180">
    <property type="entry name" value="EGF_Lam"/>
    <property type="match status" value="1"/>
</dbReference>
<organism evidence="10 11">
    <name type="scientific">Parascaris univalens</name>
    <name type="common">Nematode worm</name>
    <dbReference type="NCBI Taxonomy" id="6257"/>
    <lineage>
        <taxon>Eukaryota</taxon>
        <taxon>Metazoa</taxon>
        <taxon>Ecdysozoa</taxon>
        <taxon>Nematoda</taxon>
        <taxon>Chromadorea</taxon>
        <taxon>Rhabditida</taxon>
        <taxon>Spirurina</taxon>
        <taxon>Ascaridomorpha</taxon>
        <taxon>Ascaridoidea</taxon>
        <taxon>Ascarididae</taxon>
        <taxon>Parascaris</taxon>
    </lineage>
</organism>
<dbReference type="InterPro" id="IPR002049">
    <property type="entry name" value="LE_dom"/>
</dbReference>
<dbReference type="SUPFAM" id="SSF57196">
    <property type="entry name" value="EGF/Laminin"/>
    <property type="match status" value="1"/>
</dbReference>
<dbReference type="CDD" id="cd00055">
    <property type="entry name" value="EGF_Lam"/>
    <property type="match status" value="1"/>
</dbReference>
<keyword evidence="2" id="KW-0964">Secreted</keyword>
<dbReference type="PROSITE" id="PS50027">
    <property type="entry name" value="EGF_LAM_2"/>
    <property type="match status" value="1"/>
</dbReference>
<proteinExistence type="predicted"/>
<evidence type="ECO:0000256" key="4">
    <source>
        <dbReference type="ARBA" id="ARBA00022737"/>
    </source>
</evidence>
<evidence type="ECO:0000259" key="9">
    <source>
        <dbReference type="PROSITE" id="PS50027"/>
    </source>
</evidence>
<dbReference type="GO" id="GO:0009887">
    <property type="term" value="P:animal organ morphogenesis"/>
    <property type="evidence" value="ECO:0007669"/>
    <property type="project" value="TreeGrafter"/>
</dbReference>
<comment type="subcellular location">
    <subcellularLocation>
        <location evidence="1">Secreted</location>
    </subcellularLocation>
</comment>
<keyword evidence="5 8" id="KW-1015">Disulfide bond</keyword>
<evidence type="ECO:0000313" key="11">
    <source>
        <dbReference type="WBParaSite" id="PgR188_g007_t01"/>
    </source>
</evidence>
<keyword evidence="3" id="KW-0732">Signal</keyword>
<keyword evidence="6" id="KW-0325">Glycoprotein</keyword>
<evidence type="ECO:0000313" key="10">
    <source>
        <dbReference type="Proteomes" id="UP000887569"/>
    </source>
</evidence>
<keyword evidence="4" id="KW-0677">Repeat</keyword>
<evidence type="ECO:0000256" key="1">
    <source>
        <dbReference type="ARBA" id="ARBA00004613"/>
    </source>
</evidence>
<dbReference type="GO" id="GO:0005576">
    <property type="term" value="C:extracellular region"/>
    <property type="evidence" value="ECO:0007669"/>
    <property type="project" value="UniProtKB-SubCell"/>
</dbReference>
<feature type="domain" description="Laminin EGF-like" evidence="9">
    <location>
        <begin position="7"/>
        <end position="47"/>
    </location>
</feature>
<feature type="disulfide bond" evidence="8">
    <location>
        <begin position="30"/>
        <end position="39"/>
    </location>
</feature>
<evidence type="ECO:0000256" key="2">
    <source>
        <dbReference type="ARBA" id="ARBA00022525"/>
    </source>
</evidence>
<evidence type="ECO:0000256" key="5">
    <source>
        <dbReference type="ARBA" id="ARBA00023157"/>
    </source>
</evidence>
<evidence type="ECO:0000256" key="7">
    <source>
        <dbReference type="ARBA" id="ARBA00023292"/>
    </source>
</evidence>
<name>A0A915CH03_PARUN</name>
<sequence>SEGCISCNCNLPGTVSTLNVCDPLNRQCFCKRHVAGRRCERCADGFY</sequence>
<dbReference type="GO" id="GO:0009888">
    <property type="term" value="P:tissue development"/>
    <property type="evidence" value="ECO:0007669"/>
    <property type="project" value="TreeGrafter"/>
</dbReference>
<accession>A0A915CH03</accession>
<dbReference type="InterPro" id="IPR050440">
    <property type="entry name" value="Laminin/Netrin_ECM"/>
</dbReference>
<dbReference type="PANTHER" id="PTHR10574:SF445">
    <property type="entry name" value="LAMININ SUBUNIT ALPHA 3"/>
    <property type="match status" value="1"/>
</dbReference>
<dbReference type="WBParaSite" id="PgR188_g007_t01">
    <property type="protein sequence ID" value="PgR188_g007_t01"/>
    <property type="gene ID" value="PgR188_g007"/>
</dbReference>
<keyword evidence="7 8" id="KW-0424">Laminin EGF-like domain</keyword>
<reference evidence="11" key="1">
    <citation type="submission" date="2022-11" db="UniProtKB">
        <authorList>
            <consortium name="WormBaseParasite"/>
        </authorList>
    </citation>
    <scope>IDENTIFICATION</scope>
</reference>
<evidence type="ECO:0000256" key="3">
    <source>
        <dbReference type="ARBA" id="ARBA00022729"/>
    </source>
</evidence>
<dbReference type="GO" id="GO:0005604">
    <property type="term" value="C:basement membrane"/>
    <property type="evidence" value="ECO:0007669"/>
    <property type="project" value="TreeGrafter"/>
</dbReference>
<dbReference type="GO" id="GO:0005201">
    <property type="term" value="F:extracellular matrix structural constituent"/>
    <property type="evidence" value="ECO:0007669"/>
    <property type="project" value="TreeGrafter"/>
</dbReference>
<dbReference type="Proteomes" id="UP000887569">
    <property type="component" value="Unplaced"/>
</dbReference>
<dbReference type="GO" id="GO:0007411">
    <property type="term" value="P:axon guidance"/>
    <property type="evidence" value="ECO:0007669"/>
    <property type="project" value="TreeGrafter"/>
</dbReference>
<evidence type="ECO:0000256" key="8">
    <source>
        <dbReference type="PROSITE-ProRule" id="PRU00460"/>
    </source>
</evidence>
<dbReference type="AlphaFoldDB" id="A0A915CH03"/>
<dbReference type="PANTHER" id="PTHR10574">
    <property type="entry name" value="NETRIN/LAMININ-RELATED"/>
    <property type="match status" value="1"/>
</dbReference>
<protein>
    <submittedName>
        <fullName evidence="11">Laminin EGF-like domain-containing protein</fullName>
    </submittedName>
</protein>